<proteinExistence type="predicted"/>
<dbReference type="PANTHER" id="PTHR31600">
    <property type="entry name" value="TINY MACROCYSTS PROTEIN B-RELATED"/>
    <property type="match status" value="1"/>
</dbReference>
<feature type="transmembrane region" description="Helical" evidence="2">
    <location>
        <begin position="35"/>
        <end position="64"/>
    </location>
</feature>
<comment type="caution">
    <text evidence="4">The sequence shown here is derived from an EMBL/GenBank/DDBJ whole genome shotgun (WGS) entry which is preliminary data.</text>
</comment>
<feature type="transmembrane region" description="Helical" evidence="2">
    <location>
        <begin position="799"/>
        <end position="818"/>
    </location>
</feature>
<feature type="transmembrane region" description="Helical" evidence="2">
    <location>
        <begin position="84"/>
        <end position="105"/>
    </location>
</feature>
<feature type="transmembrane region" description="Helical" evidence="2">
    <location>
        <begin position="176"/>
        <end position="200"/>
    </location>
</feature>
<keyword evidence="2" id="KW-1133">Transmembrane helix</keyword>
<evidence type="ECO:0000256" key="2">
    <source>
        <dbReference type="SAM" id="Phobius"/>
    </source>
</evidence>
<dbReference type="InterPro" id="IPR057352">
    <property type="entry name" value="TPR_TmcB/C"/>
</dbReference>
<feature type="transmembrane region" description="Helical" evidence="2">
    <location>
        <begin position="296"/>
        <end position="320"/>
    </location>
</feature>
<reference evidence="4" key="1">
    <citation type="journal article" date="2022" name="bioRxiv">
        <title>Genomics of Preaxostyla Flagellates Illuminates Evolutionary Transitions and the Path Towards Mitochondrial Loss.</title>
        <authorList>
            <person name="Novak L.V.F."/>
            <person name="Treitli S.C."/>
            <person name="Pyrih J."/>
            <person name="Halakuc P."/>
            <person name="Pipaliya S.V."/>
            <person name="Vacek V."/>
            <person name="Brzon O."/>
            <person name="Soukal P."/>
            <person name="Eme L."/>
            <person name="Dacks J.B."/>
            <person name="Karnkowska A."/>
            <person name="Elias M."/>
            <person name="Hampl V."/>
        </authorList>
    </citation>
    <scope>NUCLEOTIDE SEQUENCE</scope>
    <source>
        <strain evidence="4">RCP-MX</strain>
    </source>
</reference>
<dbReference type="Proteomes" id="UP001141327">
    <property type="component" value="Unassembled WGS sequence"/>
</dbReference>
<feature type="transmembrane region" description="Helical" evidence="2">
    <location>
        <begin position="130"/>
        <end position="151"/>
    </location>
</feature>
<dbReference type="EMBL" id="JAPMOS010000067">
    <property type="protein sequence ID" value="KAJ4456562.1"/>
    <property type="molecule type" value="Genomic_DNA"/>
</dbReference>
<feature type="transmembrane region" description="Helical" evidence="2">
    <location>
        <begin position="212"/>
        <end position="232"/>
    </location>
</feature>
<feature type="region of interest" description="Disordered" evidence="1">
    <location>
        <begin position="717"/>
        <end position="736"/>
    </location>
</feature>
<keyword evidence="2" id="KW-0472">Membrane</keyword>
<protein>
    <recommendedName>
        <fullName evidence="3">TmcB/TmcC TPR repeats domain-containing protein</fullName>
    </recommendedName>
</protein>
<feature type="region of interest" description="Disordered" evidence="1">
    <location>
        <begin position="348"/>
        <end position="418"/>
    </location>
</feature>
<keyword evidence="2" id="KW-0812">Transmembrane</keyword>
<dbReference type="InterPro" id="IPR052994">
    <property type="entry name" value="Tiny_macrocysts_regulators"/>
</dbReference>
<organism evidence="4 5">
    <name type="scientific">Paratrimastix pyriformis</name>
    <dbReference type="NCBI Taxonomy" id="342808"/>
    <lineage>
        <taxon>Eukaryota</taxon>
        <taxon>Metamonada</taxon>
        <taxon>Preaxostyla</taxon>
        <taxon>Paratrimastigidae</taxon>
        <taxon>Paratrimastix</taxon>
    </lineage>
</organism>
<evidence type="ECO:0000313" key="5">
    <source>
        <dbReference type="Proteomes" id="UP001141327"/>
    </source>
</evidence>
<dbReference type="PANTHER" id="PTHR31600:SF2">
    <property type="entry name" value="GAMETE ENRICHED GENE 10 PROTEIN-RELATED"/>
    <property type="match status" value="1"/>
</dbReference>
<evidence type="ECO:0000256" key="1">
    <source>
        <dbReference type="SAM" id="MobiDB-lite"/>
    </source>
</evidence>
<name>A0ABQ8UDW5_9EUKA</name>
<feature type="domain" description="TmcB/TmcC TPR repeats" evidence="3">
    <location>
        <begin position="578"/>
        <end position="691"/>
    </location>
</feature>
<evidence type="ECO:0000313" key="4">
    <source>
        <dbReference type="EMBL" id="KAJ4456562.1"/>
    </source>
</evidence>
<dbReference type="Pfam" id="PF25474">
    <property type="entry name" value="TPR_TmcB"/>
    <property type="match status" value="1"/>
</dbReference>
<sequence>MNPNRGEDWLSRLERGVFGIFFLLRVDSPLPRAKALLWVINALQVFFLTVTVPSSFSQTAWFSIPRSLLDFSLATTTTAMYVNFGVWSFLLVVFSTSALLLGVFFQPRPCEETSHDCDFSWQWPLRISRAFWFLFTWVLFVPALGALMDILDCRYGAGGLVTHDLFPELACWGMHAVPSAVALVLLAASIPATAACALLSHSRHGFDEHSRGRYDLLVVFCKGLLVVAMRVLTVHHELRAITALATTALMTGAALLWMPYRGLLATVTYVCLYWVCFLGALESALLWFALPQFASSWVPFVGLLGAAALTVPLVAWLTVVRYRRAVALSMAEVRRLAALPIPGAATITTGGGQAQQPRSAATATLGPHRTTPGVAVLPSDGLRSPSCPNPNPSDGLRSPSCPPDALPTPAGGPVGLSLNPAGVGLGPDQALIGQGPAGPGGAAEATQPTAGAATVATPLATSLLYLQLPGVAAPEQVVARCRWAPAVEWATRFLRWEAGKDPRLVSYADAIFSKGISRFPASHGLLLNYAEFLQTAQRNTLAAITAVRRAAGLVGAALDTRFAVYAAERDYESQSSGTEGGLRSAHVMSMLTLRRSMRQAQLAHKRAKNHVRRVWAYLLRPKSDVRGLPPLLDSAVIQANVALEAYSSLLQSFPTSVPLLRGYGSLLQDLYGDIELAESLFAQADQLEEDNRACPGEETGSVHSALPLGANKGTRAALDAGSHKAPSMGRVPGAGAGAGAGGSRLSSLDNGAMSLARQSVVSFLVNRHGAADELDEAAEGAGSGALQGAHSEIASRTGWLLFAVHILVLALCAAFAAMQYDAITTSFETGVDVHAIGNCSVLAERIAYEGARCSS</sequence>
<feature type="transmembrane region" description="Helical" evidence="2">
    <location>
        <begin position="270"/>
        <end position="290"/>
    </location>
</feature>
<keyword evidence="5" id="KW-1185">Reference proteome</keyword>
<accession>A0ABQ8UDW5</accession>
<feature type="transmembrane region" description="Helical" evidence="2">
    <location>
        <begin position="238"/>
        <end position="258"/>
    </location>
</feature>
<evidence type="ECO:0000259" key="3">
    <source>
        <dbReference type="Pfam" id="PF25474"/>
    </source>
</evidence>
<gene>
    <name evidence="4" type="ORF">PAPYR_8211</name>
</gene>